<keyword evidence="1" id="KW-0812">Transmembrane</keyword>
<reference evidence="2 4" key="1">
    <citation type="submission" date="2015-08" db="EMBL/GenBank/DDBJ databases">
        <title>Draft Genome Sequence of Rathayibacter sp. Strain VKM Ac-2596 Isolated from Leaf Gall Induced by Plant-Parasitic Nematodes.</title>
        <authorList>
            <person name="Vasilenko O.V."/>
            <person name="Starodumova I.P."/>
            <person name="Tarlachkov S.V."/>
            <person name="Dorofeeva L.V."/>
            <person name="Evtushenko L.I."/>
        </authorList>
    </citation>
    <scope>NUCLEOTIDE SEQUENCE [LARGE SCALE GENOMIC DNA]</scope>
    <source>
        <strain evidence="2 4">VKM Ac-2596</strain>
    </source>
</reference>
<sequence length="66" mass="6779">MTQRSVAGVSSKNAALITLIIATFVLVGSIFLTTSGDVPLGAVAAVVGIALLIAGFMQMSRTRSQR</sequence>
<reference evidence="5" key="2">
    <citation type="submission" date="2019-12" db="EMBL/GenBank/DDBJ databases">
        <title>Complete and draft genome sequences of new strains and members of some known species of the genus Rathayibacter isolated from plants.</title>
        <authorList>
            <person name="Tarlachkov S.V."/>
            <person name="Starodumova I.P."/>
            <person name="Dorofeeva L.V."/>
            <person name="Prisyazhnaya N.V."/>
            <person name="Leyn S."/>
            <person name="Zlamal J."/>
            <person name="Elan M."/>
            <person name="Osterman A.L."/>
            <person name="Nadler S."/>
            <person name="Subbotin S.A."/>
            <person name="Evtushenko L.I."/>
        </authorList>
    </citation>
    <scope>NUCLEOTIDE SEQUENCE [LARGE SCALE GENOMIC DNA]</scope>
    <source>
        <strain evidence="5">VKM Ac-2761</strain>
    </source>
</reference>
<protein>
    <submittedName>
        <fullName evidence="2">Uncharacterized protein</fullName>
    </submittedName>
</protein>
<dbReference type="RefSeq" id="WP_068210640.1">
    <property type="nucleotide sequence ID" value="NZ_CP047186.1"/>
</dbReference>
<proteinExistence type="predicted"/>
<evidence type="ECO:0000313" key="3">
    <source>
        <dbReference type="EMBL" id="QHC56818.1"/>
    </source>
</evidence>
<evidence type="ECO:0000256" key="1">
    <source>
        <dbReference type="SAM" id="Phobius"/>
    </source>
</evidence>
<feature type="transmembrane region" description="Helical" evidence="1">
    <location>
        <begin position="38"/>
        <end position="57"/>
    </location>
</feature>
<feature type="transmembrane region" description="Helical" evidence="1">
    <location>
        <begin position="12"/>
        <end position="32"/>
    </location>
</feature>
<dbReference type="Proteomes" id="UP000465031">
    <property type="component" value="Chromosome"/>
</dbReference>
<evidence type="ECO:0000313" key="2">
    <source>
        <dbReference type="EMBL" id="KZX21231.1"/>
    </source>
</evidence>
<reference evidence="3" key="3">
    <citation type="submission" date="2019-12" db="EMBL/GenBank/DDBJ databases">
        <title>Complete and Draft Genome Sequences of New Strains and Members of Some Known Species of the Genus Rathayibacter isolated from Plants.</title>
        <authorList>
            <person name="Tarlachkov S.V."/>
            <person name="Starodumova I.P."/>
            <person name="Dorofeeva L.V."/>
            <person name="Prisyazhnaya N.V."/>
            <person name="Leyn S.A."/>
            <person name="Zlamal J.E."/>
            <person name="Elane M.L."/>
            <person name="Osterman A.L."/>
            <person name="Nadler S.A."/>
            <person name="Subbotin S.A."/>
            <person name="Evtushenko L.I."/>
        </authorList>
    </citation>
    <scope>NUCLEOTIDE SEQUENCE</scope>
    <source>
        <strain evidence="3">VKM Ac-2761</strain>
    </source>
</reference>
<evidence type="ECO:0000313" key="4">
    <source>
        <dbReference type="Proteomes" id="UP000076717"/>
    </source>
</evidence>
<dbReference type="KEGG" id="rte:GSU10_15060"/>
<evidence type="ECO:0000313" key="5">
    <source>
        <dbReference type="Proteomes" id="UP000465031"/>
    </source>
</evidence>
<dbReference type="EMBL" id="LIIN01000048">
    <property type="protein sequence ID" value="KZX21231.1"/>
    <property type="molecule type" value="Genomic_DNA"/>
</dbReference>
<organism evidence="2 4">
    <name type="scientific">Rathayibacter tanaceti</name>
    <dbReference type="NCBI Taxonomy" id="1671680"/>
    <lineage>
        <taxon>Bacteria</taxon>
        <taxon>Bacillati</taxon>
        <taxon>Actinomycetota</taxon>
        <taxon>Actinomycetes</taxon>
        <taxon>Micrococcales</taxon>
        <taxon>Microbacteriaceae</taxon>
        <taxon>Rathayibacter</taxon>
    </lineage>
</organism>
<accession>A0A166HVQ2</accession>
<dbReference type="AlphaFoldDB" id="A0A166HVQ2"/>
<keyword evidence="1" id="KW-0472">Membrane</keyword>
<keyword evidence="1" id="KW-1133">Transmembrane helix</keyword>
<keyword evidence="4" id="KW-1185">Reference proteome</keyword>
<name>A0A166HVQ2_9MICO</name>
<dbReference type="EMBL" id="CP047186">
    <property type="protein sequence ID" value="QHC56818.1"/>
    <property type="molecule type" value="Genomic_DNA"/>
</dbReference>
<dbReference type="Proteomes" id="UP000076717">
    <property type="component" value="Unassembled WGS sequence"/>
</dbReference>
<gene>
    <name evidence="2" type="ORF">ACH61_01646</name>
    <name evidence="3" type="ORF">GSU10_15060</name>
</gene>